<dbReference type="PANTHER" id="PTHR30417">
    <property type="entry name" value="N-ACETYLMURAMOYL-L-ALANINE AMIDASE AMID"/>
    <property type="match status" value="1"/>
</dbReference>
<evidence type="ECO:0000256" key="3">
    <source>
        <dbReference type="ARBA" id="ARBA00022801"/>
    </source>
</evidence>
<dbReference type="InterPro" id="IPR002502">
    <property type="entry name" value="Amidase_domain"/>
</dbReference>
<evidence type="ECO:0000256" key="1">
    <source>
        <dbReference type="ARBA" id="ARBA00001561"/>
    </source>
</evidence>
<organism evidence="8 9">
    <name type="scientific">Aeromicrobium wangtongii</name>
    <dbReference type="NCBI Taxonomy" id="2969247"/>
    <lineage>
        <taxon>Bacteria</taxon>
        <taxon>Bacillati</taxon>
        <taxon>Actinomycetota</taxon>
        <taxon>Actinomycetes</taxon>
        <taxon>Propionibacteriales</taxon>
        <taxon>Nocardioidaceae</taxon>
        <taxon>Aeromicrobium</taxon>
    </lineage>
</organism>
<dbReference type="InterPro" id="IPR036505">
    <property type="entry name" value="Amidase/PGRP_sf"/>
</dbReference>
<accession>A0ABY5MBI2</accession>
<feature type="signal peptide" evidence="6">
    <location>
        <begin position="1"/>
        <end position="27"/>
    </location>
</feature>
<feature type="region of interest" description="Disordered" evidence="5">
    <location>
        <begin position="53"/>
        <end position="78"/>
    </location>
</feature>
<feature type="domain" description="N-acetylmuramoyl-L-alanine amidase" evidence="7">
    <location>
        <begin position="73"/>
        <end position="210"/>
    </location>
</feature>
<evidence type="ECO:0000259" key="7">
    <source>
        <dbReference type="SMART" id="SM00644"/>
    </source>
</evidence>
<dbReference type="SUPFAM" id="SSF55846">
    <property type="entry name" value="N-acetylmuramoyl-L-alanine amidase-like"/>
    <property type="match status" value="1"/>
</dbReference>
<protein>
    <recommendedName>
        <fullName evidence="2">N-acetylmuramoyl-L-alanine amidase</fullName>
        <ecNumber evidence="2">3.5.1.28</ecNumber>
    </recommendedName>
</protein>
<keyword evidence="9" id="KW-1185">Reference proteome</keyword>
<evidence type="ECO:0000313" key="9">
    <source>
        <dbReference type="Proteomes" id="UP001316184"/>
    </source>
</evidence>
<dbReference type="RefSeq" id="WP_232399790.1">
    <property type="nucleotide sequence ID" value="NZ_CP102173.1"/>
</dbReference>
<dbReference type="Pfam" id="PF01510">
    <property type="entry name" value="Amidase_2"/>
    <property type="match status" value="1"/>
</dbReference>
<dbReference type="Gene3D" id="2.60.40.2700">
    <property type="match status" value="1"/>
</dbReference>
<dbReference type="EC" id="3.5.1.28" evidence="2"/>
<evidence type="ECO:0000313" key="8">
    <source>
        <dbReference type="EMBL" id="UUP15485.1"/>
    </source>
</evidence>
<dbReference type="Proteomes" id="UP001316184">
    <property type="component" value="Chromosome"/>
</dbReference>
<dbReference type="EMBL" id="CP102173">
    <property type="protein sequence ID" value="UUP15485.1"/>
    <property type="molecule type" value="Genomic_DNA"/>
</dbReference>
<gene>
    <name evidence="8" type="ORF">NQV15_04750</name>
</gene>
<keyword evidence="3" id="KW-0378">Hydrolase</keyword>
<evidence type="ECO:0000256" key="4">
    <source>
        <dbReference type="ARBA" id="ARBA00023316"/>
    </source>
</evidence>
<name>A0ABY5MBI2_9ACTN</name>
<keyword evidence="6" id="KW-0732">Signal</keyword>
<keyword evidence="4" id="KW-0961">Cell wall biogenesis/degradation</keyword>
<reference evidence="8 9" key="1">
    <citation type="submission" date="2022-08" db="EMBL/GenBank/DDBJ databases">
        <title>novel species in genus Aeromicrobium.</title>
        <authorList>
            <person name="Ye L."/>
        </authorList>
    </citation>
    <scope>NUCLEOTIDE SEQUENCE [LARGE SCALE GENOMIC DNA]</scope>
    <source>
        <strain evidence="9">zg-Y1379</strain>
    </source>
</reference>
<evidence type="ECO:0000256" key="2">
    <source>
        <dbReference type="ARBA" id="ARBA00011901"/>
    </source>
</evidence>
<dbReference type="CDD" id="cd06583">
    <property type="entry name" value="PGRP"/>
    <property type="match status" value="1"/>
</dbReference>
<proteinExistence type="predicted"/>
<comment type="catalytic activity">
    <reaction evidence="1">
        <text>Hydrolyzes the link between N-acetylmuramoyl residues and L-amino acid residues in certain cell-wall glycopeptides.</text>
        <dbReference type="EC" id="3.5.1.28"/>
    </reaction>
</comment>
<dbReference type="InterPro" id="IPR051206">
    <property type="entry name" value="NAMLAA_amidase_2"/>
</dbReference>
<dbReference type="PANTHER" id="PTHR30417:SF1">
    <property type="entry name" value="N-ACETYLMURAMOYL-L-ALANINE AMIDASE AMID"/>
    <property type="match status" value="1"/>
</dbReference>
<dbReference type="SMART" id="SM00644">
    <property type="entry name" value="Ami_2"/>
    <property type="match status" value="1"/>
</dbReference>
<evidence type="ECO:0000256" key="5">
    <source>
        <dbReference type="SAM" id="MobiDB-lite"/>
    </source>
</evidence>
<dbReference type="Gene3D" id="3.40.80.10">
    <property type="entry name" value="Peptidoglycan recognition protein-like"/>
    <property type="match status" value="1"/>
</dbReference>
<feature type="chain" id="PRO_5047233611" description="N-acetylmuramoyl-L-alanine amidase" evidence="6">
    <location>
        <begin position="28"/>
        <end position="548"/>
    </location>
</feature>
<sequence>MGTRAARAAAVVVGIALASGLVPSAVAAEGDAVAKPRPVADCPPQLGCEWLPAPYEKADPDDPDSTGDYGNHSIADRTGPGGPKLKYIVIHDTEGSYDGSVRLAQDPAYLAWNYTIRSGDGHIAQHLDAKDIGWHAGNWYVNMHSIGIEHEGKAGTGGWYTEAMYRQSAALVRYLAKKYGIPLNPAHIIGHDQVPGATMGATRGSHWDPGPFWDWEHYFDLLGAPIGGKKSRAGAVRVGDVVTVRPGYDGNPNTLTQCEEQSPGSGPCWPGAPTNFAALHQAPDELSPLAKDVGSHPTGSADGTTAVNDVSARAQAGTRLVVAAKQGEWVQVAWAGELAWIHNPSSRPVLVRTARPTVTVRPGLPSAPVYGRAYPEATAYRSPAGRPLATPVEYTLKPGQQYVLTDRKVVTDVYGAGTFDGTRPGDRTVVGGRDVYYQVAVAHRILFVRAADVEVHEPAVIVRRARPTVSGQRWVGGRLTARPGVWSGGTVTLRFRWLRDGRPIPGASSAAYTPTPQDVGHRLRFSVTASSVNADDVRATSKAVRILR</sequence>
<evidence type="ECO:0000256" key="6">
    <source>
        <dbReference type="SAM" id="SignalP"/>
    </source>
</evidence>